<evidence type="ECO:0000256" key="5">
    <source>
        <dbReference type="ARBA" id="ARBA00020167"/>
    </source>
</evidence>
<evidence type="ECO:0000256" key="8">
    <source>
        <dbReference type="ARBA" id="ARBA00022723"/>
    </source>
</evidence>
<dbReference type="FunFam" id="3.30.830.10:FF:000013">
    <property type="entry name" value="Mitochondrial presequence protease"/>
    <property type="match status" value="1"/>
</dbReference>
<reference evidence="18" key="1">
    <citation type="journal article" date="2020" name="J Insects Food Feed">
        <title>The yellow mealworm (Tenebrio molitor) genome: a resource for the emerging insects as food and feed industry.</title>
        <authorList>
            <person name="Eriksson T."/>
            <person name="Andere A."/>
            <person name="Kelstrup H."/>
            <person name="Emery V."/>
            <person name="Picard C."/>
        </authorList>
    </citation>
    <scope>NUCLEOTIDE SEQUENCE</scope>
    <source>
        <strain evidence="18">Stoneville</strain>
        <tissue evidence="18">Whole head</tissue>
    </source>
</reference>
<dbReference type="Gene3D" id="2.30.29.30">
    <property type="entry name" value="Pleckstrin-homology domain (PH domain)/Phosphotyrosine-binding domain (PTB)"/>
    <property type="match status" value="1"/>
</dbReference>
<comment type="similarity">
    <text evidence="4">Belongs to the peptidase M16 family. PreP subfamily.</text>
</comment>
<dbReference type="InterPro" id="IPR007863">
    <property type="entry name" value="Peptidase_M16_C"/>
</dbReference>
<dbReference type="InterPro" id="IPR025714">
    <property type="entry name" value="Methyltranfer_dom"/>
</dbReference>
<comment type="caution">
    <text evidence="18">The sequence shown here is derived from an EMBL/GenBank/DDBJ whole genome shotgun (WGS) entry which is preliminary data.</text>
</comment>
<organism evidence="18 19">
    <name type="scientific">Tenebrio molitor</name>
    <name type="common">Yellow mealworm beetle</name>
    <dbReference type="NCBI Taxonomy" id="7067"/>
    <lineage>
        <taxon>Eukaryota</taxon>
        <taxon>Metazoa</taxon>
        <taxon>Ecdysozoa</taxon>
        <taxon>Arthropoda</taxon>
        <taxon>Hexapoda</taxon>
        <taxon>Insecta</taxon>
        <taxon>Pterygota</taxon>
        <taxon>Neoptera</taxon>
        <taxon>Endopterygota</taxon>
        <taxon>Coleoptera</taxon>
        <taxon>Polyphaga</taxon>
        <taxon>Cucujiformia</taxon>
        <taxon>Tenebrionidae</taxon>
        <taxon>Tenebrio</taxon>
    </lineage>
</organism>
<dbReference type="Gene3D" id="3.30.830.10">
    <property type="entry name" value="Metalloenzyme, LuxS/M16 peptidase-like"/>
    <property type="match status" value="4"/>
</dbReference>
<dbReference type="GO" id="GO:0016485">
    <property type="term" value="P:protein processing"/>
    <property type="evidence" value="ECO:0007669"/>
    <property type="project" value="TreeGrafter"/>
</dbReference>
<evidence type="ECO:0000256" key="12">
    <source>
        <dbReference type="ARBA" id="ARBA00022946"/>
    </source>
</evidence>
<dbReference type="Pfam" id="PF08367">
    <property type="entry name" value="M16C_assoc"/>
    <property type="match status" value="1"/>
</dbReference>
<feature type="compositionally biased region" description="Polar residues" evidence="16">
    <location>
        <begin position="340"/>
        <end position="355"/>
    </location>
</feature>
<keyword evidence="13" id="KW-0482">Metalloprotease</keyword>
<dbReference type="InterPro" id="IPR006020">
    <property type="entry name" value="PTB/PI_dom"/>
</dbReference>
<dbReference type="SUPFAM" id="SSF53335">
    <property type="entry name" value="S-adenosyl-L-methionine-dependent methyltransferases"/>
    <property type="match status" value="1"/>
</dbReference>
<dbReference type="PANTHER" id="PTHR43016">
    <property type="entry name" value="PRESEQUENCE PROTEASE"/>
    <property type="match status" value="1"/>
</dbReference>
<dbReference type="InterPro" id="IPR055130">
    <property type="entry name" value="PreP_C"/>
</dbReference>
<keyword evidence="14" id="KW-0496">Mitochondrion</keyword>
<evidence type="ECO:0000256" key="7">
    <source>
        <dbReference type="ARBA" id="ARBA00022670"/>
    </source>
</evidence>
<keyword evidence="8" id="KW-0479">Metal-binding</keyword>
<dbReference type="PANTHER" id="PTHR43016:SF13">
    <property type="entry name" value="PRESEQUENCE PROTEASE, MITOCHONDRIAL"/>
    <property type="match status" value="1"/>
</dbReference>
<evidence type="ECO:0000256" key="2">
    <source>
        <dbReference type="ARBA" id="ARBA00004173"/>
    </source>
</evidence>
<reference evidence="18" key="2">
    <citation type="submission" date="2021-08" db="EMBL/GenBank/DDBJ databases">
        <authorList>
            <person name="Eriksson T."/>
        </authorList>
    </citation>
    <scope>NUCLEOTIDE SEQUENCE</scope>
    <source>
        <strain evidence="18">Stoneville</strain>
        <tissue evidence="18">Whole head</tissue>
    </source>
</reference>
<dbReference type="FunFam" id="3.30.830.10:FF:000011">
    <property type="entry name" value="Presequence protease, mitochondrial"/>
    <property type="match status" value="1"/>
</dbReference>
<keyword evidence="6" id="KW-0963">Cytoplasm</keyword>
<keyword evidence="12" id="KW-0809">Transit peptide</keyword>
<evidence type="ECO:0000256" key="6">
    <source>
        <dbReference type="ARBA" id="ARBA00022490"/>
    </source>
</evidence>
<evidence type="ECO:0000256" key="11">
    <source>
        <dbReference type="ARBA" id="ARBA00022907"/>
    </source>
</evidence>
<gene>
    <name evidence="18" type="ORF">GEV33_012038</name>
</gene>
<dbReference type="EMBL" id="JABDTM020027281">
    <property type="protein sequence ID" value="KAH0810753.1"/>
    <property type="molecule type" value="Genomic_DNA"/>
</dbReference>
<dbReference type="SMART" id="SM01264">
    <property type="entry name" value="M16C_associated"/>
    <property type="match status" value="1"/>
</dbReference>
<dbReference type="Proteomes" id="UP000719412">
    <property type="component" value="Unassembled WGS sequence"/>
</dbReference>
<feature type="region of interest" description="Disordered" evidence="16">
    <location>
        <begin position="331"/>
        <end position="370"/>
    </location>
</feature>
<evidence type="ECO:0000256" key="1">
    <source>
        <dbReference type="ARBA" id="ARBA00001947"/>
    </source>
</evidence>
<comment type="subcellular location">
    <subcellularLocation>
        <location evidence="3">Cytoplasm</location>
    </subcellularLocation>
    <subcellularLocation>
        <location evidence="2">Mitochondrion</location>
    </subcellularLocation>
</comment>
<evidence type="ECO:0000256" key="4">
    <source>
        <dbReference type="ARBA" id="ARBA00007575"/>
    </source>
</evidence>
<evidence type="ECO:0000259" key="17">
    <source>
        <dbReference type="PROSITE" id="PS01179"/>
    </source>
</evidence>
<name>A0A8J6HBK5_TENMO</name>
<dbReference type="CDD" id="cd01273">
    <property type="entry name" value="PTB_CED-6"/>
    <property type="match status" value="1"/>
</dbReference>
<dbReference type="GO" id="GO:0004222">
    <property type="term" value="F:metalloendopeptidase activity"/>
    <property type="evidence" value="ECO:0007669"/>
    <property type="project" value="TreeGrafter"/>
</dbReference>
<comment type="similarity">
    <text evidence="15">Belongs to the ced-6 family.</text>
</comment>
<dbReference type="Pfam" id="PF05193">
    <property type="entry name" value="Peptidase_M16_C"/>
    <property type="match status" value="1"/>
</dbReference>
<dbReference type="Pfam" id="PF22516">
    <property type="entry name" value="PreP_C"/>
    <property type="match status" value="1"/>
</dbReference>
<dbReference type="FunFam" id="2.30.29.30:FF:000118">
    <property type="entry name" value="GULP PTB domain containing engulfment adaptor 1"/>
    <property type="match status" value="1"/>
</dbReference>
<dbReference type="GO" id="GO:0046872">
    <property type="term" value="F:metal ion binding"/>
    <property type="evidence" value="ECO:0007669"/>
    <property type="project" value="UniProtKB-KW"/>
</dbReference>
<evidence type="ECO:0000256" key="16">
    <source>
        <dbReference type="SAM" id="MobiDB-lite"/>
    </source>
</evidence>
<accession>A0A8J6HBK5</accession>
<dbReference type="InterPro" id="IPR011993">
    <property type="entry name" value="PH-like_dom_sf"/>
</dbReference>
<evidence type="ECO:0000256" key="10">
    <source>
        <dbReference type="ARBA" id="ARBA00022833"/>
    </source>
</evidence>
<dbReference type="Pfam" id="PF13679">
    <property type="entry name" value="Methyltransf_32"/>
    <property type="match status" value="1"/>
</dbReference>
<dbReference type="SUPFAM" id="SSF50729">
    <property type="entry name" value="PH domain-like"/>
    <property type="match status" value="1"/>
</dbReference>
<keyword evidence="7" id="KW-0645">Protease</keyword>
<dbReference type="SUPFAM" id="SSF63411">
    <property type="entry name" value="LuxS/MPP-like metallohydrolase"/>
    <property type="match status" value="4"/>
</dbReference>
<dbReference type="GO" id="GO:0005759">
    <property type="term" value="C:mitochondrial matrix"/>
    <property type="evidence" value="ECO:0007669"/>
    <property type="project" value="TreeGrafter"/>
</dbReference>
<dbReference type="InterPro" id="IPR011249">
    <property type="entry name" value="Metalloenz_LuxS/M16"/>
</dbReference>
<evidence type="ECO:0000256" key="14">
    <source>
        <dbReference type="ARBA" id="ARBA00023128"/>
    </source>
</evidence>
<evidence type="ECO:0000256" key="9">
    <source>
        <dbReference type="ARBA" id="ARBA00022801"/>
    </source>
</evidence>
<dbReference type="InterPro" id="IPR029063">
    <property type="entry name" value="SAM-dependent_MTases_sf"/>
</dbReference>
<keyword evidence="11" id="KW-0581">Phagocytosis</keyword>
<dbReference type="InterPro" id="IPR013578">
    <property type="entry name" value="Peptidase_M16C_assoc"/>
</dbReference>
<evidence type="ECO:0000256" key="15">
    <source>
        <dbReference type="ARBA" id="ARBA00060944"/>
    </source>
</evidence>
<keyword evidence="19" id="KW-1185">Reference proteome</keyword>
<dbReference type="SMART" id="SM00462">
    <property type="entry name" value="PTB"/>
    <property type="match status" value="1"/>
</dbReference>
<dbReference type="FunFam" id="3.30.830.10:FF:000009">
    <property type="entry name" value="Presequence protease, mitochondrial"/>
    <property type="match status" value="1"/>
</dbReference>
<dbReference type="GO" id="GO:0043277">
    <property type="term" value="P:apoptotic cell clearance"/>
    <property type="evidence" value="ECO:0007669"/>
    <property type="project" value="UniProtKB-ARBA"/>
</dbReference>
<keyword evidence="10" id="KW-0862">Zinc</keyword>
<dbReference type="Pfam" id="PF00640">
    <property type="entry name" value="PID"/>
    <property type="match status" value="1"/>
</dbReference>
<evidence type="ECO:0000313" key="19">
    <source>
        <dbReference type="Proteomes" id="UP000719412"/>
    </source>
</evidence>
<dbReference type="PROSITE" id="PS01179">
    <property type="entry name" value="PID"/>
    <property type="match status" value="1"/>
</dbReference>
<evidence type="ECO:0000256" key="3">
    <source>
        <dbReference type="ARBA" id="ARBA00004496"/>
    </source>
</evidence>
<feature type="domain" description="PID" evidence="17">
    <location>
        <begin position="70"/>
        <end position="218"/>
    </location>
</feature>
<evidence type="ECO:0000313" key="18">
    <source>
        <dbReference type="EMBL" id="KAH0810753.1"/>
    </source>
</evidence>
<comment type="cofactor">
    <cofactor evidence="1">
        <name>Zn(2+)</name>
        <dbReference type="ChEBI" id="CHEBI:29105"/>
    </cofactor>
</comment>
<keyword evidence="9" id="KW-0378">Hydrolase</keyword>
<protein>
    <recommendedName>
        <fullName evidence="5">Presequence protease, mitochondrial</fullName>
    </recommendedName>
</protein>
<sequence length="1873" mass="213582">MGPREYFPTLEANCSGSRTCQLTLDFYYRMSTLLKWAQNTQGKLNSKNTNGTNGERKWIHPPDALQKGHIAYLVKFLGNTVVDQPKGIEVVKEGIRKLRFTQQLRKSETGAKTRKVELTISIDGVAIQEPRTHVILHQFPLHRISYCADDKGEKKFFSFIAKQPNQVDNDAEEKHECFVFISDKLAEEITLTIGQAFELAYKRFLETSGKDLESQRRAMITQQKIKRLEQENNIYKQRLLDISHFSNIRPELDQYLRKHEMKNILEVPLATSVSSNDNFEQVNGTAKKLVDFSSDNTNGNAPPIPPRAFENTPAVGTKLEGLLLNEFDQDNDFDPRSFENNHTNAFSSTNGSASSPPLIAPPPKAARRANLNNNNETNAARTVGQDLFGTGPFSPQTTTQITNNVTTNDKTFDPFEMGDFSSAATTSQDIENAIGLLDKRILEMKGEYVAPKSVEYPFGDENFNADIRDDRVQEESREVNIEIVKDIYTFCPNKSEDDDQMYGEIPYNDDECSKCDIRPTVDKTGVLVECYNCTDVSVLMTASPERKMWYKNLGPHLKSLTTFNKILRQASQAVPRKVVTENNDLNVFKIGHKLHGFEVKDVREISEFRLTAIYLIHEKTQAEYLHLYRNDSNNVFAINFRTTPRNSTGLPHILEHTVLCGSQHYPVRDPFFKMLNRSLATFMNAMTGSDYTVYPFSTQNLSDYRNLQKIYLDAAFRPNLKELDFMQEGWRLENVNPNDCATPLIIKGVVYNEMKGAFSENESLLGQKLQNLILPDHTYGVISGGDPMEIPNLTWEDLKNFHGHHYHPSNAKFYSYGNFPLSPSLSYIDKEYLSQFGYQDTTHTMVPRQTRWTEPKREHLSCRFENMREPLEKQNTISVSLLLSDITEIYDTFLMQFVAELLIKGPNSPFYKSMIEPNFSGGFTPSTGYDTQPRDSVFTIGLQGLKKEDFDKVIGLFDSTLNQVVNNGFDEKHIESILHRYEISIKHETPNFGLNLLLGLVPTWNHGGNILTALQINTLIEKLKKEMKQDSHYLQNIVKQYFKDNKHRLILTMSPDMEYEKKQKAMEDELIRKKTEKLPESEKQIMFKKCLELQKAQNEQQNTDILPTLLMEDISNDVEKIPRERVTINSVPIQINKVNSNGIIYFKALLSTVELSPEQQMLLPLFCYVINKLGSDKLDYREFDSLMNRKTAGLTLQPHIGESLFQLHSFEPSVYISSYCLEKNADAMWELWSQIFNISKLRDVERFQMLTQLYMANLAHGLADSGHVYAMQAASALVSGSAYQKELLSGLQHIAYMKRLIGTSHYKAVLDEILNMAKIIFTKNNMRCAFNISQENQSKIMKTFANFTKQLPETAKKTQDRNYVEGKVWAPLNAVNCQHHVLNVPVNYCSKAILTAPYNNKDYAKLRVLARLISAKYLHPELRERQGAYGGGARITIDGAFVFYSYRDPRNLQTLDVFDNTFKWVQENIDKVSAQEILESKLGVFQAVDAPIPPSAKGCDEFLRRLTPDILQRQRAEIMSVDQNALQCVAEKYLASGDPAMSGKVVLGPKKVIMALPPRYDSIKAYLEDALDFLKDYHWLYSTPNTHILVNTVFERFPCEWLMFLKDLSAEQLNSLSSGSLPDNAPPSLEDFFRKVERLSCTLQKTGDESSKYAKNSGLSRKKEHEIVCLAPIIHDICEKSGCDFVVDVGTGLGYLPRFLYERYKYRILGIEGCSEKIKLAKIHQTKYPESSDCIKYFEHFVTEDSEQQIKEVLDNVPMKHACITGLHACADLSVTILEIFAKLDVAKSMVIMPCCYHRLKQNERGFENFPKSKLLGLVVGEREALDFLNVPFLRLACQSSGDGFARMTEVEREAHTNGCLFRAILQDVAEAG</sequence>
<proteinExistence type="inferred from homology"/>
<evidence type="ECO:0000256" key="13">
    <source>
        <dbReference type="ARBA" id="ARBA00023049"/>
    </source>
</evidence>